<evidence type="ECO:0000256" key="4">
    <source>
        <dbReference type="ARBA" id="ARBA00048683"/>
    </source>
</evidence>
<evidence type="ECO:0000256" key="1">
    <source>
        <dbReference type="ARBA" id="ARBA00011009"/>
    </source>
</evidence>
<dbReference type="PROSITE" id="PS00957">
    <property type="entry name" value="NAD_G3PDH"/>
    <property type="match status" value="1"/>
</dbReference>
<dbReference type="PRINTS" id="PR00077">
    <property type="entry name" value="GPDHDRGNASE"/>
</dbReference>
<evidence type="ECO:0000313" key="11">
    <source>
        <dbReference type="EMBL" id="KAK7694975.1"/>
    </source>
</evidence>
<comment type="caution">
    <text evidence="11">The sequence shown here is derived from an EMBL/GenBank/DDBJ whole genome shotgun (WGS) entry which is preliminary data.</text>
</comment>
<dbReference type="Proteomes" id="UP001385951">
    <property type="component" value="Unassembled WGS sequence"/>
</dbReference>
<keyword evidence="2 7" id="KW-0560">Oxidoreductase</keyword>
<evidence type="ECO:0000313" key="12">
    <source>
        <dbReference type="Proteomes" id="UP001385951"/>
    </source>
</evidence>
<dbReference type="GO" id="GO:0005975">
    <property type="term" value="P:carbohydrate metabolic process"/>
    <property type="evidence" value="ECO:0007669"/>
    <property type="project" value="InterPro"/>
</dbReference>
<evidence type="ECO:0000256" key="5">
    <source>
        <dbReference type="ARBA" id="ARBA00060503"/>
    </source>
</evidence>
<dbReference type="NCBIfam" id="NF000940">
    <property type="entry name" value="PRK00094.1-2"/>
    <property type="match status" value="1"/>
</dbReference>
<keyword evidence="6" id="KW-0327">Glycosome</keyword>
<reference evidence="11 12" key="1">
    <citation type="submission" date="2022-09" db="EMBL/GenBank/DDBJ databases">
        <authorList>
            <person name="Palmer J.M."/>
        </authorList>
    </citation>
    <scope>NUCLEOTIDE SEQUENCE [LARGE SCALE GENOMIC DNA]</scope>
    <source>
        <strain evidence="11 12">DSM 7382</strain>
    </source>
</reference>
<gene>
    <name evidence="11" type="ORF">QCA50_002163</name>
</gene>
<dbReference type="InterPro" id="IPR013328">
    <property type="entry name" value="6PGD_dom2"/>
</dbReference>
<dbReference type="EC" id="1.1.1.8" evidence="8"/>
<evidence type="ECO:0000256" key="8">
    <source>
        <dbReference type="RuleBase" id="RU361243"/>
    </source>
</evidence>
<dbReference type="PANTHER" id="PTHR11728:SF1">
    <property type="entry name" value="GLYCEROL-3-PHOSPHATE DEHYDROGENASE [NAD(+)] 2, CHLOROPLASTIC"/>
    <property type="match status" value="1"/>
</dbReference>
<proteinExistence type="inferred from homology"/>
<dbReference type="Pfam" id="PF01210">
    <property type="entry name" value="NAD_Gly3P_dh_N"/>
    <property type="match status" value="1"/>
</dbReference>
<keyword evidence="3 7" id="KW-0520">NAD</keyword>
<evidence type="ECO:0000256" key="6">
    <source>
        <dbReference type="ARBA" id="ARBA00084116"/>
    </source>
</evidence>
<evidence type="ECO:0000256" key="2">
    <source>
        <dbReference type="ARBA" id="ARBA00023002"/>
    </source>
</evidence>
<feature type="domain" description="Glycerol-3-phosphate dehydrogenase NAD-dependent N-terminal" evidence="9">
    <location>
        <begin position="131"/>
        <end position="294"/>
    </location>
</feature>
<dbReference type="InterPro" id="IPR006168">
    <property type="entry name" value="G3P_DH_NAD-dep"/>
</dbReference>
<dbReference type="InterPro" id="IPR006109">
    <property type="entry name" value="G3P_DH_NAD-dep_C"/>
</dbReference>
<feature type="domain" description="Glycerol-3-phosphate dehydrogenase NAD-dependent C-terminal" evidence="10">
    <location>
        <begin position="314"/>
        <end position="451"/>
    </location>
</feature>
<sequence length="493" mass="54148">MHLVPPQRLIGVWYYTTDTATPTFPFQAPRGFPPRGSFIFLSYFLTYRVPYSLPATVDDLCSVFGSLRCSSSRETYVYRVSSRSLHTRTSRTSTCFPFRQPFVAARPYTRVARPSGFRMPHSQVDLLKKSKVLVFGAGNFGSCLADHLADSQHDVFVWSRTKGIVDQLNATHRNPEFLKDHLFPENLKAVGPEFPSPELVQEVDVLLFAIPTEGVRSILTELKPSLNEDDLPLMIFVNKGIEIGTKALTLDIIVDSCGPKIAKAATFISGPSFAKEIVRRQPTSVSVCSLSEEAASRASQLFHQPWFRCYTGDDPIGVELAGAMKNVYAIASGMADGLGFENNTRAMLITRGLAEMTRIGTAYGASPLTFLSLAGVGDLFLTCSSSTSRNYTVGYRLGKGEKLDYIIETLGSVAEGVTTAKGLKELIDELEVTAPLATGVYEVLYEGKNVASRAQELLSLPSIRELDLPSEVGKPTQRLMARLGLDEKRRSGE</sequence>
<dbReference type="Gene3D" id="1.10.1040.10">
    <property type="entry name" value="N-(1-d-carboxylethyl)-l-norvaline Dehydrogenase, domain 2"/>
    <property type="match status" value="1"/>
</dbReference>
<dbReference type="HAMAP" id="MF_00394">
    <property type="entry name" value="NAD_Glyc3P_dehydrog"/>
    <property type="match status" value="1"/>
</dbReference>
<dbReference type="EMBL" id="JASBNA010000002">
    <property type="protein sequence ID" value="KAK7694975.1"/>
    <property type="molecule type" value="Genomic_DNA"/>
</dbReference>
<dbReference type="SUPFAM" id="SSF51735">
    <property type="entry name" value="NAD(P)-binding Rossmann-fold domains"/>
    <property type="match status" value="1"/>
</dbReference>
<dbReference type="NCBIfam" id="NF000942">
    <property type="entry name" value="PRK00094.1-4"/>
    <property type="match status" value="1"/>
</dbReference>
<dbReference type="InterPro" id="IPR036291">
    <property type="entry name" value="NAD(P)-bd_dom_sf"/>
</dbReference>
<comment type="subcellular location">
    <subcellularLocation>
        <location evidence="5">Glycosome</location>
    </subcellularLocation>
</comment>
<dbReference type="PANTHER" id="PTHR11728">
    <property type="entry name" value="GLYCEROL-3-PHOSPHATE DEHYDROGENASE"/>
    <property type="match status" value="1"/>
</dbReference>
<dbReference type="InterPro" id="IPR011128">
    <property type="entry name" value="G3P_DH_NAD-dep_N"/>
</dbReference>
<comment type="similarity">
    <text evidence="1 7">Belongs to the NAD-dependent glycerol-3-phosphate dehydrogenase family.</text>
</comment>
<dbReference type="FunFam" id="1.10.1040.10:FF:000001">
    <property type="entry name" value="Glycerol-3-phosphate dehydrogenase [NAD(P)+]"/>
    <property type="match status" value="1"/>
</dbReference>
<evidence type="ECO:0000256" key="3">
    <source>
        <dbReference type="ARBA" id="ARBA00023027"/>
    </source>
</evidence>
<evidence type="ECO:0000256" key="7">
    <source>
        <dbReference type="RuleBase" id="RU000437"/>
    </source>
</evidence>
<dbReference type="GO" id="GO:0020015">
    <property type="term" value="C:glycosome"/>
    <property type="evidence" value="ECO:0007669"/>
    <property type="project" value="UniProtKB-SubCell"/>
</dbReference>
<dbReference type="GO" id="GO:0046168">
    <property type="term" value="P:glycerol-3-phosphate catabolic process"/>
    <property type="evidence" value="ECO:0007669"/>
    <property type="project" value="UniProtKB-UniRule"/>
</dbReference>
<dbReference type="Gene3D" id="3.40.50.720">
    <property type="entry name" value="NAD(P)-binding Rossmann-like Domain"/>
    <property type="match status" value="1"/>
</dbReference>
<comment type="catalytic activity">
    <reaction evidence="4 8">
        <text>sn-glycerol 3-phosphate + NAD(+) = dihydroxyacetone phosphate + NADH + H(+)</text>
        <dbReference type="Rhea" id="RHEA:11092"/>
        <dbReference type="ChEBI" id="CHEBI:15378"/>
        <dbReference type="ChEBI" id="CHEBI:57540"/>
        <dbReference type="ChEBI" id="CHEBI:57597"/>
        <dbReference type="ChEBI" id="CHEBI:57642"/>
        <dbReference type="ChEBI" id="CHEBI:57945"/>
        <dbReference type="EC" id="1.1.1.8"/>
    </reaction>
</comment>
<dbReference type="SUPFAM" id="SSF48179">
    <property type="entry name" value="6-phosphogluconate dehydrogenase C-terminal domain-like"/>
    <property type="match status" value="1"/>
</dbReference>
<evidence type="ECO:0000259" key="10">
    <source>
        <dbReference type="Pfam" id="PF07479"/>
    </source>
</evidence>
<dbReference type="AlphaFoldDB" id="A0AAW0GYG5"/>
<evidence type="ECO:0000259" key="9">
    <source>
        <dbReference type="Pfam" id="PF01210"/>
    </source>
</evidence>
<dbReference type="FunFam" id="3.40.50.720:FF:000019">
    <property type="entry name" value="Glycerol-3-phosphate dehydrogenase [NAD(P)+]"/>
    <property type="match status" value="1"/>
</dbReference>
<dbReference type="InterPro" id="IPR008927">
    <property type="entry name" value="6-PGluconate_DH-like_C_sf"/>
</dbReference>
<keyword evidence="12" id="KW-1185">Reference proteome</keyword>
<accession>A0AAW0GYG5</accession>
<name>A0AAW0GYG5_9APHY</name>
<dbReference type="Pfam" id="PF07479">
    <property type="entry name" value="NAD_Gly3P_dh_C"/>
    <property type="match status" value="1"/>
</dbReference>
<dbReference type="GO" id="GO:0141152">
    <property type="term" value="F:glycerol-3-phosphate dehydrogenase (NAD+) activity"/>
    <property type="evidence" value="ECO:0007669"/>
    <property type="project" value="UniProtKB-UniRule"/>
</dbReference>
<dbReference type="GO" id="GO:0051287">
    <property type="term" value="F:NAD binding"/>
    <property type="evidence" value="ECO:0007669"/>
    <property type="project" value="UniProtKB-UniRule"/>
</dbReference>
<dbReference type="GO" id="GO:0005829">
    <property type="term" value="C:cytosol"/>
    <property type="evidence" value="ECO:0007669"/>
    <property type="project" value="TreeGrafter"/>
</dbReference>
<protein>
    <recommendedName>
        <fullName evidence="8">Glycerol-3-phosphate dehydrogenase [NAD(+)]</fullName>
        <ecNumber evidence="8">1.1.1.8</ecNumber>
    </recommendedName>
</protein>
<organism evidence="11 12">
    <name type="scientific">Cerrena zonata</name>
    <dbReference type="NCBI Taxonomy" id="2478898"/>
    <lineage>
        <taxon>Eukaryota</taxon>
        <taxon>Fungi</taxon>
        <taxon>Dikarya</taxon>
        <taxon>Basidiomycota</taxon>
        <taxon>Agaricomycotina</taxon>
        <taxon>Agaricomycetes</taxon>
        <taxon>Polyporales</taxon>
        <taxon>Cerrenaceae</taxon>
        <taxon>Cerrena</taxon>
    </lineage>
</organism>